<gene>
    <name evidence="2" type="primary">LOC107813493</name>
</gene>
<accession>A0A1S4BZM4</accession>
<reference evidence="2" key="2">
    <citation type="submission" date="2025-08" db="UniProtKB">
        <authorList>
            <consortium name="RefSeq"/>
        </authorList>
    </citation>
    <scope>IDENTIFICATION</scope>
    <source>
        <tissue evidence="2">Leaf</tissue>
    </source>
</reference>
<reference evidence="1" key="1">
    <citation type="journal article" date="2014" name="Nat. Commun.">
        <title>The tobacco genome sequence and its comparison with those of tomato and potato.</title>
        <authorList>
            <person name="Sierro N."/>
            <person name="Battey J.N."/>
            <person name="Ouadi S."/>
            <person name="Bakaher N."/>
            <person name="Bovet L."/>
            <person name="Willig A."/>
            <person name="Goepfert S."/>
            <person name="Peitsch M.C."/>
            <person name="Ivanov N.V."/>
        </authorList>
    </citation>
    <scope>NUCLEOTIDE SEQUENCE [LARGE SCALE GENOMIC DNA]</scope>
</reference>
<dbReference type="PANTHER" id="PTHR11439:SF472">
    <property type="entry name" value="REVERSE TRANSCRIPTASE TY1_COPIA-TYPE DOMAIN-CONTAINING PROTEIN"/>
    <property type="match status" value="1"/>
</dbReference>
<keyword evidence="1" id="KW-1185">Reference proteome</keyword>
<dbReference type="PaxDb" id="4097-A0A1S4BZM4"/>
<organism evidence="1 2">
    <name type="scientific">Nicotiana tabacum</name>
    <name type="common">Common tobacco</name>
    <dbReference type="NCBI Taxonomy" id="4097"/>
    <lineage>
        <taxon>Eukaryota</taxon>
        <taxon>Viridiplantae</taxon>
        <taxon>Streptophyta</taxon>
        <taxon>Embryophyta</taxon>
        <taxon>Tracheophyta</taxon>
        <taxon>Spermatophyta</taxon>
        <taxon>Magnoliopsida</taxon>
        <taxon>eudicotyledons</taxon>
        <taxon>Gunneridae</taxon>
        <taxon>Pentapetalae</taxon>
        <taxon>asterids</taxon>
        <taxon>lamiids</taxon>
        <taxon>Solanales</taxon>
        <taxon>Solanaceae</taxon>
        <taxon>Nicotianoideae</taxon>
        <taxon>Nicotianeae</taxon>
        <taxon>Nicotiana</taxon>
    </lineage>
</organism>
<dbReference type="OrthoDB" id="414945at2759"/>
<name>A0A1S4BZM4_TOBAC</name>
<dbReference type="RefSeq" id="XP_016494254.1">
    <property type="nucleotide sequence ID" value="XM_016638768.1"/>
</dbReference>
<protein>
    <submittedName>
        <fullName evidence="2">Secreted RxLR effector protein 161-like</fullName>
    </submittedName>
    <submittedName>
        <fullName evidence="2">Uncharacterized mitochondrial protein AtMg00810-like</fullName>
    </submittedName>
</protein>
<dbReference type="KEGG" id="nta:107813493"/>
<dbReference type="CDD" id="cd09272">
    <property type="entry name" value="RNase_HI_RT_Ty1"/>
    <property type="match status" value="1"/>
</dbReference>
<dbReference type="Proteomes" id="UP000790787">
    <property type="component" value="Chromosome 11"/>
</dbReference>
<dbReference type="AlphaFoldDB" id="A0A1S4BZM4"/>
<evidence type="ECO:0000313" key="1">
    <source>
        <dbReference type="Proteomes" id="UP000790787"/>
    </source>
</evidence>
<proteinExistence type="predicted"/>
<dbReference type="PANTHER" id="PTHR11439">
    <property type="entry name" value="GAG-POL-RELATED RETROTRANSPOSON"/>
    <property type="match status" value="1"/>
</dbReference>
<dbReference type="GeneID" id="107813493"/>
<evidence type="ECO:0000313" key="2">
    <source>
        <dbReference type="RefSeq" id="XP_016494254.1"/>
    </source>
</evidence>
<dbReference type="STRING" id="4097.A0A1S4BZM4"/>
<sequence length="166" mass="19028">MDQFPWSSYSQLYSFKHSQDLRITRFQVGKLLYLTLTRPDIAYTVQTLSHFTQAPKRSHLEAAHRLVRYLKNEPRLGILLSADGDMTLRAYYDADCASCPNSKKSVTCYLVKLGESLVSWKSKKQNTVARSSAKSKYRSMALTISELIWLLRVFKELGVDLSTPIQ</sequence>